<feature type="transmembrane region" description="Helical" evidence="9">
    <location>
        <begin position="86"/>
        <end position="109"/>
    </location>
</feature>
<keyword evidence="3" id="KW-0813">Transport</keyword>
<reference evidence="12" key="1">
    <citation type="journal article" date="2019" name="Int. J. Syst. Evol. Microbiol.">
        <title>The Global Catalogue of Microorganisms (GCM) 10K type strain sequencing project: providing services to taxonomists for standard genome sequencing and annotation.</title>
        <authorList>
            <consortium name="The Broad Institute Genomics Platform"/>
            <consortium name="The Broad Institute Genome Sequencing Center for Infectious Disease"/>
            <person name="Wu L."/>
            <person name="Ma J."/>
        </authorList>
    </citation>
    <scope>NUCLEOTIDE SEQUENCE [LARGE SCALE GENOMIC DNA]</scope>
    <source>
        <strain evidence="12">CCUG 49018</strain>
    </source>
</reference>
<feature type="transmembrane region" description="Helical" evidence="9">
    <location>
        <begin position="162"/>
        <end position="178"/>
    </location>
</feature>
<evidence type="ECO:0000259" key="10">
    <source>
        <dbReference type="Pfam" id="PF00892"/>
    </source>
</evidence>
<dbReference type="PANTHER" id="PTHR22911">
    <property type="entry name" value="ACYL-MALONYL CONDENSING ENZYME-RELATED"/>
    <property type="match status" value="1"/>
</dbReference>
<evidence type="ECO:0000256" key="7">
    <source>
        <dbReference type="ARBA" id="ARBA00023136"/>
    </source>
</evidence>
<evidence type="ECO:0000313" key="11">
    <source>
        <dbReference type="EMBL" id="MFD1236286.1"/>
    </source>
</evidence>
<feature type="transmembrane region" description="Helical" evidence="9">
    <location>
        <begin position="278"/>
        <end position="296"/>
    </location>
</feature>
<gene>
    <name evidence="11" type="primary">rarD</name>
    <name evidence="11" type="ORF">ACFQ34_23595</name>
</gene>
<organism evidence="11 12">
    <name type="scientific">Pseudonocardia benzenivorans</name>
    <dbReference type="NCBI Taxonomy" id="228005"/>
    <lineage>
        <taxon>Bacteria</taxon>
        <taxon>Bacillati</taxon>
        <taxon>Actinomycetota</taxon>
        <taxon>Actinomycetes</taxon>
        <taxon>Pseudonocardiales</taxon>
        <taxon>Pseudonocardiaceae</taxon>
        <taxon>Pseudonocardia</taxon>
    </lineage>
</organism>
<evidence type="ECO:0000256" key="2">
    <source>
        <dbReference type="ARBA" id="ARBA00007362"/>
    </source>
</evidence>
<dbReference type="EMBL" id="JBHTMB010000216">
    <property type="protein sequence ID" value="MFD1236286.1"/>
    <property type="molecule type" value="Genomic_DNA"/>
</dbReference>
<feature type="transmembrane region" description="Helical" evidence="9">
    <location>
        <begin position="190"/>
        <end position="212"/>
    </location>
</feature>
<feature type="transmembrane region" description="Helical" evidence="9">
    <location>
        <begin position="224"/>
        <end position="243"/>
    </location>
</feature>
<keyword evidence="12" id="KW-1185">Reference proteome</keyword>
<feature type="transmembrane region" description="Helical" evidence="9">
    <location>
        <begin position="55"/>
        <end position="74"/>
    </location>
</feature>
<feature type="domain" description="EamA" evidence="10">
    <location>
        <begin position="21"/>
        <end position="154"/>
    </location>
</feature>
<protein>
    <submittedName>
        <fullName evidence="11">EamA family transporter RarD</fullName>
    </submittedName>
</protein>
<evidence type="ECO:0000256" key="5">
    <source>
        <dbReference type="ARBA" id="ARBA00022692"/>
    </source>
</evidence>
<keyword evidence="5 9" id="KW-0812">Transmembrane</keyword>
<evidence type="ECO:0000256" key="4">
    <source>
        <dbReference type="ARBA" id="ARBA00022475"/>
    </source>
</evidence>
<dbReference type="Proteomes" id="UP001597182">
    <property type="component" value="Unassembled WGS sequence"/>
</dbReference>
<keyword evidence="6 9" id="KW-1133">Transmembrane helix</keyword>
<feature type="compositionally biased region" description="Basic and acidic residues" evidence="8">
    <location>
        <begin position="314"/>
        <end position="331"/>
    </location>
</feature>
<accession>A0ABW3VNQ1</accession>
<evidence type="ECO:0000256" key="1">
    <source>
        <dbReference type="ARBA" id="ARBA00004651"/>
    </source>
</evidence>
<evidence type="ECO:0000256" key="9">
    <source>
        <dbReference type="SAM" id="Phobius"/>
    </source>
</evidence>
<comment type="caution">
    <text evidence="11">The sequence shown here is derived from an EMBL/GenBank/DDBJ whole genome shotgun (WGS) entry which is preliminary data.</text>
</comment>
<feature type="region of interest" description="Disordered" evidence="8">
    <location>
        <begin position="305"/>
        <end position="331"/>
    </location>
</feature>
<comment type="subcellular location">
    <subcellularLocation>
        <location evidence="1">Cell membrane</location>
        <topology evidence="1">Multi-pass membrane protein</topology>
    </subcellularLocation>
</comment>
<feature type="transmembrane region" description="Helical" evidence="9">
    <location>
        <begin position="23"/>
        <end position="43"/>
    </location>
</feature>
<dbReference type="NCBIfam" id="TIGR00688">
    <property type="entry name" value="rarD"/>
    <property type="match status" value="1"/>
</dbReference>
<feature type="transmembrane region" description="Helical" evidence="9">
    <location>
        <begin position="255"/>
        <end position="272"/>
    </location>
</feature>
<name>A0ABW3VNQ1_9PSEU</name>
<dbReference type="InterPro" id="IPR037185">
    <property type="entry name" value="EmrE-like"/>
</dbReference>
<dbReference type="PANTHER" id="PTHR22911:SF137">
    <property type="entry name" value="SOLUTE CARRIER FAMILY 35 MEMBER G2-RELATED"/>
    <property type="match status" value="1"/>
</dbReference>
<feature type="transmembrane region" description="Helical" evidence="9">
    <location>
        <begin position="139"/>
        <end position="156"/>
    </location>
</feature>
<dbReference type="SUPFAM" id="SSF103481">
    <property type="entry name" value="Multidrug resistance efflux transporter EmrE"/>
    <property type="match status" value="2"/>
</dbReference>
<evidence type="ECO:0000313" key="12">
    <source>
        <dbReference type="Proteomes" id="UP001597182"/>
    </source>
</evidence>
<comment type="similarity">
    <text evidence="2">Belongs to the EamA transporter family.</text>
</comment>
<dbReference type="RefSeq" id="WP_339124432.1">
    <property type="nucleotide sequence ID" value="NZ_BAABKS010000002.1"/>
</dbReference>
<evidence type="ECO:0000256" key="6">
    <source>
        <dbReference type="ARBA" id="ARBA00022989"/>
    </source>
</evidence>
<feature type="transmembrane region" description="Helical" evidence="9">
    <location>
        <begin position="115"/>
        <end position="132"/>
    </location>
</feature>
<sequence length="331" mass="34906">MSSDAPPGPRGGAVATRLDGRGIAAAVVANTLWGLLPAFWAAMAPAGPVEILAQRIVWTTLIMFGVLTFVHGWGELRGLRARTWSAIATGALLITLNWGGFIVAVQLGWVLDAALGYFVSPLVSVLLGVFVLRERLRPAQWVAVAVGAVAVAVVAIENGRIPWIAIVLSVSFGLYGLIKKTVPVGATAGLTAEGIVLGPIALTVAVVLVVTGHGTFATHGAGHAALMVASGFATVAPLLLYGIGARRVPLTVTGLLMYVNPVLQFLYAVVVAHEDMPAGRWIGFGLVWVALAVFSVDMLHTDRRRRATAASPPRDQRRPRSRAETARLRRS</sequence>
<proteinExistence type="inferred from homology"/>
<dbReference type="Pfam" id="PF00892">
    <property type="entry name" value="EamA"/>
    <property type="match status" value="1"/>
</dbReference>
<dbReference type="InterPro" id="IPR004626">
    <property type="entry name" value="RarD"/>
</dbReference>
<evidence type="ECO:0000256" key="8">
    <source>
        <dbReference type="SAM" id="MobiDB-lite"/>
    </source>
</evidence>
<keyword evidence="7 9" id="KW-0472">Membrane</keyword>
<evidence type="ECO:0000256" key="3">
    <source>
        <dbReference type="ARBA" id="ARBA00022448"/>
    </source>
</evidence>
<dbReference type="InterPro" id="IPR000620">
    <property type="entry name" value="EamA_dom"/>
</dbReference>
<keyword evidence="4" id="KW-1003">Cell membrane</keyword>